<dbReference type="AlphaFoldDB" id="A0A4Z2HC51"/>
<gene>
    <name evidence="1" type="ORF">EYF80_026930</name>
</gene>
<dbReference type="EMBL" id="SRLO01000285">
    <property type="protein sequence ID" value="TNN62855.1"/>
    <property type="molecule type" value="Genomic_DNA"/>
</dbReference>
<keyword evidence="2" id="KW-1185">Reference proteome</keyword>
<comment type="caution">
    <text evidence="1">The sequence shown here is derived from an EMBL/GenBank/DDBJ whole genome shotgun (WGS) entry which is preliminary data.</text>
</comment>
<organism evidence="1 2">
    <name type="scientific">Liparis tanakae</name>
    <name type="common">Tanaka's snailfish</name>
    <dbReference type="NCBI Taxonomy" id="230148"/>
    <lineage>
        <taxon>Eukaryota</taxon>
        <taxon>Metazoa</taxon>
        <taxon>Chordata</taxon>
        <taxon>Craniata</taxon>
        <taxon>Vertebrata</taxon>
        <taxon>Euteleostomi</taxon>
        <taxon>Actinopterygii</taxon>
        <taxon>Neopterygii</taxon>
        <taxon>Teleostei</taxon>
        <taxon>Neoteleostei</taxon>
        <taxon>Acanthomorphata</taxon>
        <taxon>Eupercaria</taxon>
        <taxon>Perciformes</taxon>
        <taxon>Cottioidei</taxon>
        <taxon>Cottales</taxon>
        <taxon>Liparidae</taxon>
        <taxon>Liparis</taxon>
    </lineage>
</organism>
<name>A0A4Z2HC51_9TELE</name>
<reference evidence="1 2" key="1">
    <citation type="submission" date="2019-03" db="EMBL/GenBank/DDBJ databases">
        <title>First draft genome of Liparis tanakae, snailfish: a comprehensive survey of snailfish specific genes.</title>
        <authorList>
            <person name="Kim W."/>
            <person name="Song I."/>
            <person name="Jeong J.-H."/>
            <person name="Kim D."/>
            <person name="Kim S."/>
            <person name="Ryu S."/>
            <person name="Song J.Y."/>
            <person name="Lee S.K."/>
        </authorList>
    </citation>
    <scope>NUCLEOTIDE SEQUENCE [LARGE SCALE GENOMIC DNA]</scope>
    <source>
        <tissue evidence="1">Muscle</tissue>
    </source>
</reference>
<accession>A0A4Z2HC51</accession>
<evidence type="ECO:0000313" key="1">
    <source>
        <dbReference type="EMBL" id="TNN62855.1"/>
    </source>
</evidence>
<protein>
    <submittedName>
        <fullName evidence="1">Uncharacterized protein</fullName>
    </submittedName>
</protein>
<dbReference type="Proteomes" id="UP000314294">
    <property type="component" value="Unassembled WGS sequence"/>
</dbReference>
<proteinExistence type="predicted"/>
<evidence type="ECO:0000313" key="2">
    <source>
        <dbReference type="Proteomes" id="UP000314294"/>
    </source>
</evidence>
<sequence>MSVQGESGEEDKERGRSLKIFHVDQTLQNETWCIQGVSRRFLLMVSLNRGKSHLHQITKKNRNRPRPAQKKENQAAISHMVILTLLRGDVGNLSLWVDSDGHMKETPTQAEGGELLGLLSSNLCHVQFARLQVQVHQVGLYLVGQLDHAGHAALADRTYRRSFQQRDLVGVELHHHKVLLVRGQAD</sequence>